<dbReference type="PANTHER" id="PTHR11886">
    <property type="entry name" value="DYNEIN LIGHT CHAIN"/>
    <property type="match status" value="1"/>
</dbReference>
<gene>
    <name evidence="3 4 5" type="primary">LOC111490306</name>
</gene>
<dbReference type="KEGG" id="cmax:111490306"/>
<dbReference type="InterPro" id="IPR001372">
    <property type="entry name" value="Dynein_light_chain_typ-1/2"/>
</dbReference>
<dbReference type="Pfam" id="PF01221">
    <property type="entry name" value="Dynein_light"/>
    <property type="match status" value="1"/>
</dbReference>
<evidence type="ECO:0000313" key="3">
    <source>
        <dbReference type="RefSeq" id="XP_022994659.1"/>
    </source>
</evidence>
<evidence type="ECO:0000313" key="4">
    <source>
        <dbReference type="RefSeq" id="XP_022994660.1"/>
    </source>
</evidence>
<name>A0A6J1K3H0_CUCMA</name>
<dbReference type="Proteomes" id="UP000504608">
    <property type="component" value="Unplaced"/>
</dbReference>
<evidence type="ECO:0000313" key="5">
    <source>
        <dbReference type="RefSeq" id="XP_022994661.1"/>
    </source>
</evidence>
<feature type="compositionally biased region" description="Polar residues" evidence="1">
    <location>
        <begin position="72"/>
        <end position="89"/>
    </location>
</feature>
<dbReference type="InterPro" id="IPR037177">
    <property type="entry name" value="DLC_sf"/>
</dbReference>
<keyword evidence="2" id="KW-1185">Reference proteome</keyword>
<dbReference type="SUPFAM" id="SSF54648">
    <property type="entry name" value="DLC"/>
    <property type="match status" value="1"/>
</dbReference>
<dbReference type="Gene3D" id="3.30.740.10">
    <property type="entry name" value="Protein Inhibitor Of Neuronal Nitric Oxide Synthase"/>
    <property type="match status" value="1"/>
</dbReference>
<dbReference type="GeneID" id="111490306"/>
<sequence>MASHLSKHQTFPTLFIFHLHFSHRPPMAKPSSHLPSLAPPDPDSVANPPTCPKLESAMAAAAAPKPSPFTKLHNQPLVSSQRLKSSNPSPRMAVSSMINSKPRLQKFDNEEKELKGIQKGHCPDSMRPTVSLLRKGGRTKSFAASQVELIDIFAKNGMKVVSVDMPPAMQIHAVDCARKAHDSMEKFTSKALALSLKREFDGAYGPVWHCIVGTSFGSFVTHSVGGFLYLSMDQKLYVLLFKTSVQRAD</sequence>
<dbReference type="CDD" id="cd21452">
    <property type="entry name" value="DLC-like_DYNLL1_DYNLL2"/>
    <property type="match status" value="1"/>
</dbReference>
<dbReference type="PANTHER" id="PTHR11886:SF80">
    <property type="entry name" value="OS01G0555600 PROTEIN"/>
    <property type="match status" value="1"/>
</dbReference>
<feature type="region of interest" description="Disordered" evidence="1">
    <location>
        <begin position="26"/>
        <end position="97"/>
    </location>
</feature>
<dbReference type="FunFam" id="3.30.740.10:FF:000003">
    <property type="entry name" value="Dynein light chain"/>
    <property type="match status" value="1"/>
</dbReference>
<dbReference type="RefSeq" id="XP_022994660.1">
    <property type="nucleotide sequence ID" value="XM_023138892.1"/>
</dbReference>
<accession>A0A6J1K3H0</accession>
<dbReference type="AlphaFoldDB" id="A0A6J1K3H0"/>
<proteinExistence type="predicted"/>
<dbReference type="RefSeq" id="XP_022994661.1">
    <property type="nucleotide sequence ID" value="XM_023138893.1"/>
</dbReference>
<dbReference type="GO" id="GO:0007017">
    <property type="term" value="P:microtubule-based process"/>
    <property type="evidence" value="ECO:0007669"/>
    <property type="project" value="InterPro"/>
</dbReference>
<evidence type="ECO:0000313" key="2">
    <source>
        <dbReference type="Proteomes" id="UP000504608"/>
    </source>
</evidence>
<dbReference type="SMART" id="SM01375">
    <property type="entry name" value="Dynein_light"/>
    <property type="match status" value="1"/>
</dbReference>
<organism evidence="2 3">
    <name type="scientific">Cucurbita maxima</name>
    <name type="common">Pumpkin</name>
    <name type="synonym">Winter squash</name>
    <dbReference type="NCBI Taxonomy" id="3661"/>
    <lineage>
        <taxon>Eukaryota</taxon>
        <taxon>Viridiplantae</taxon>
        <taxon>Streptophyta</taxon>
        <taxon>Embryophyta</taxon>
        <taxon>Tracheophyta</taxon>
        <taxon>Spermatophyta</taxon>
        <taxon>Magnoliopsida</taxon>
        <taxon>eudicotyledons</taxon>
        <taxon>Gunneridae</taxon>
        <taxon>Pentapetalae</taxon>
        <taxon>rosids</taxon>
        <taxon>fabids</taxon>
        <taxon>Cucurbitales</taxon>
        <taxon>Cucurbitaceae</taxon>
        <taxon>Cucurbiteae</taxon>
        <taxon>Cucurbita</taxon>
    </lineage>
</organism>
<dbReference type="GO" id="GO:0045505">
    <property type="term" value="F:dynein intermediate chain binding"/>
    <property type="evidence" value="ECO:0007669"/>
    <property type="project" value="TreeGrafter"/>
</dbReference>
<dbReference type="RefSeq" id="XP_022994659.1">
    <property type="nucleotide sequence ID" value="XM_023138891.1"/>
</dbReference>
<dbReference type="GO" id="GO:0005868">
    <property type="term" value="C:cytoplasmic dynein complex"/>
    <property type="evidence" value="ECO:0007669"/>
    <property type="project" value="TreeGrafter"/>
</dbReference>
<evidence type="ECO:0000256" key="1">
    <source>
        <dbReference type="SAM" id="MobiDB-lite"/>
    </source>
</evidence>
<protein>
    <submittedName>
        <fullName evidence="3 4">Uncharacterized protein LOC111490306 isoform X1</fullName>
    </submittedName>
</protein>
<reference evidence="3 4" key="1">
    <citation type="submission" date="2025-04" db="UniProtKB">
        <authorList>
            <consortium name="RefSeq"/>
        </authorList>
    </citation>
    <scope>IDENTIFICATION</scope>
    <source>
        <tissue evidence="3 4">Young leaves</tissue>
    </source>
</reference>